<sequence length="1003" mass="110633">MFRSAIVLLLALLSGSAHALDPTLSIAQLHHDAWTSKDGMPGDVWEMTQDRDGFMWFATPSGLYRFDGVRFEHIRSLGGVPLLSNVIATVRAFPDGSLWIGYRFNGLSVYRDGRLRHYAEADGYEPGGVYSVVADERGRTWAATSKGLFMLDGSRWRKIGADWGLDGTSEGLRRDPSGRLWVNTENALFYRDPGVDRFVPTGLTGQHFNIMSAPDGHLWLWYLDKITRLPERLATPPHPRDWWTTSYSFDAIFDRDGNLWHAGVGLYRLGPDALARTDVVHPRTDPGERAPASLTSGDAMTMFEDREGNVWLGTRRGVDRFRRDRVVPAGLPPGYANVSLALDDAGRLWASAEFIRQPRLWMHDGIRLVERPERDVQVLATAADGALLVARRGVIERRKGGTTIRIPFPDSVPQAAMDGGVRTMLDDGTGLWAGFAYDRLYRWDGSRWAPARAFGLSDELPVSMARDAHGTLWFGYRDSTVVALRDGKTRRYGMADGLDVGVVGRVMDAGGVLLAAGDKGLSMLAGGRFVPVRLADPQALAGITGMLLRADGDLWLNGSRGLVRIPAAQWRAFLGAPARTIATYDLFDAIDGYPGIAQFRSGQSSLLETPDGRLWLYGTDGAAWIDPARLPRNRLAPPVHITSVSAGGRTLDAAGGLILPAGTRDLQIAYTAPSFTMPERVRFRYKLEGVDDDWRDAGPRRTAYYTRLGPGRYRFAVSAANEDGVWNPTGAALDVTIAPTFVQGAPFKALCAALFALGAWLLYRLRLRRVTLQLRRLLQERASERERIARTLHDTLMQSVQALLMLFEHARDRLPQDCPDRPLIDRTLEQARDALREGRDELTALRGAAAPAEDLVGAVVPLGHILGEQFGVRFDVRVEGQRRTLCRDVAQETCFIAREALQNAFRHAHANEVVLEVAYGEQAFELRVRDDGRGIRAAARPGHWGLAGMRERAAAIGARLDIGPGAERGTVVALTVPAGQAYERPARRPWWRRLAGGVPAGQP</sequence>
<dbReference type="InterPro" id="IPR011712">
    <property type="entry name" value="Sig_transdc_His_kin_sub3_dim/P"/>
</dbReference>
<dbReference type="Gene3D" id="1.20.5.1930">
    <property type="match status" value="1"/>
</dbReference>
<keyword evidence="4" id="KW-0732">Signal</keyword>
<feature type="chain" id="PRO_5030761165" description="Histidine kinase/HSP90-like ATPase domain-containing protein" evidence="4">
    <location>
        <begin position="20"/>
        <end position="1003"/>
    </location>
</feature>
<evidence type="ECO:0000256" key="4">
    <source>
        <dbReference type="SAM" id="SignalP"/>
    </source>
</evidence>
<dbReference type="PANTHER" id="PTHR24421:SF62">
    <property type="entry name" value="SENSORY TRANSDUCTION HISTIDINE KINASE"/>
    <property type="match status" value="1"/>
</dbReference>
<dbReference type="SUPFAM" id="SSF63829">
    <property type="entry name" value="Calcium-dependent phosphotriesterase"/>
    <property type="match status" value="2"/>
</dbReference>
<dbReference type="InterPro" id="IPR050482">
    <property type="entry name" value="Sensor_HK_TwoCompSys"/>
</dbReference>
<dbReference type="InterPro" id="IPR015943">
    <property type="entry name" value="WD40/YVTN_repeat-like_dom_sf"/>
</dbReference>
<dbReference type="InterPro" id="IPR011110">
    <property type="entry name" value="Reg_prop"/>
</dbReference>
<dbReference type="GO" id="GO:0046983">
    <property type="term" value="F:protein dimerization activity"/>
    <property type="evidence" value="ECO:0007669"/>
    <property type="project" value="InterPro"/>
</dbReference>
<dbReference type="Proteomes" id="UP000443353">
    <property type="component" value="Unassembled WGS sequence"/>
</dbReference>
<organism evidence="6 7">
    <name type="scientific">Massilia cellulosiltytica</name>
    <dbReference type="NCBI Taxonomy" id="2683234"/>
    <lineage>
        <taxon>Bacteria</taxon>
        <taxon>Pseudomonadati</taxon>
        <taxon>Pseudomonadota</taxon>
        <taxon>Betaproteobacteria</taxon>
        <taxon>Burkholderiales</taxon>
        <taxon>Oxalobacteraceae</taxon>
        <taxon>Telluria group</taxon>
        <taxon>Massilia</taxon>
    </lineage>
</organism>
<evidence type="ECO:0000313" key="7">
    <source>
        <dbReference type="Proteomes" id="UP000443353"/>
    </source>
</evidence>
<keyword evidence="2" id="KW-0418">Kinase</keyword>
<dbReference type="RefSeq" id="WP_160409904.1">
    <property type="nucleotide sequence ID" value="NZ_WSES01000006.1"/>
</dbReference>
<evidence type="ECO:0000313" key="6">
    <source>
        <dbReference type="EMBL" id="MVW62421.1"/>
    </source>
</evidence>
<feature type="signal peptide" evidence="4">
    <location>
        <begin position="1"/>
        <end position="19"/>
    </location>
</feature>
<name>A0A7X3G2B4_9BURK</name>
<keyword evidence="3" id="KW-0902">Two-component regulatory system</keyword>
<evidence type="ECO:0000259" key="5">
    <source>
        <dbReference type="SMART" id="SM00387"/>
    </source>
</evidence>
<accession>A0A7X3G2B4</accession>
<dbReference type="InterPro" id="IPR036890">
    <property type="entry name" value="HATPase_C_sf"/>
</dbReference>
<protein>
    <recommendedName>
        <fullName evidence="5">Histidine kinase/HSP90-like ATPase domain-containing protein</fullName>
    </recommendedName>
</protein>
<dbReference type="PANTHER" id="PTHR24421">
    <property type="entry name" value="NITRATE/NITRITE SENSOR PROTEIN NARX-RELATED"/>
    <property type="match status" value="1"/>
</dbReference>
<keyword evidence="1" id="KW-0808">Transferase</keyword>
<dbReference type="Pfam" id="PF02518">
    <property type="entry name" value="HATPase_c"/>
    <property type="match status" value="1"/>
</dbReference>
<evidence type="ECO:0000256" key="1">
    <source>
        <dbReference type="ARBA" id="ARBA00022679"/>
    </source>
</evidence>
<dbReference type="SMART" id="SM00387">
    <property type="entry name" value="HATPase_c"/>
    <property type="match status" value="1"/>
</dbReference>
<dbReference type="Pfam" id="PF07730">
    <property type="entry name" value="HisKA_3"/>
    <property type="match status" value="1"/>
</dbReference>
<dbReference type="Gene3D" id="2.60.40.10">
    <property type="entry name" value="Immunoglobulins"/>
    <property type="match status" value="1"/>
</dbReference>
<reference evidence="6 7" key="1">
    <citation type="submission" date="2019-12" db="EMBL/GenBank/DDBJ databases">
        <authorList>
            <person name="Li C."/>
            <person name="Zhao J."/>
        </authorList>
    </citation>
    <scope>NUCLEOTIDE SEQUENCE [LARGE SCALE GENOMIC DNA]</scope>
    <source>
        <strain evidence="6 7">NEAU-DD11</strain>
    </source>
</reference>
<proteinExistence type="predicted"/>
<dbReference type="InterPro" id="IPR011123">
    <property type="entry name" value="Y_Y_Y"/>
</dbReference>
<dbReference type="Pfam" id="PF07494">
    <property type="entry name" value="Reg_prop"/>
    <property type="match status" value="1"/>
</dbReference>
<dbReference type="EMBL" id="WSES01000006">
    <property type="protein sequence ID" value="MVW62421.1"/>
    <property type="molecule type" value="Genomic_DNA"/>
</dbReference>
<evidence type="ECO:0000256" key="2">
    <source>
        <dbReference type="ARBA" id="ARBA00022777"/>
    </source>
</evidence>
<feature type="domain" description="Histidine kinase/HSP90-like ATPase" evidence="5">
    <location>
        <begin position="888"/>
        <end position="980"/>
    </location>
</feature>
<gene>
    <name evidence="6" type="ORF">GPY61_21040</name>
</gene>
<dbReference type="InterPro" id="IPR003594">
    <property type="entry name" value="HATPase_dom"/>
</dbReference>
<dbReference type="Gene3D" id="2.130.10.10">
    <property type="entry name" value="YVTN repeat-like/Quinoprotein amine dehydrogenase"/>
    <property type="match status" value="3"/>
</dbReference>
<dbReference type="AlphaFoldDB" id="A0A7X3G2B4"/>
<keyword evidence="7" id="KW-1185">Reference proteome</keyword>
<dbReference type="Pfam" id="PF07495">
    <property type="entry name" value="Y_Y_Y"/>
    <property type="match status" value="1"/>
</dbReference>
<dbReference type="InterPro" id="IPR013783">
    <property type="entry name" value="Ig-like_fold"/>
</dbReference>
<dbReference type="Gene3D" id="3.30.565.10">
    <property type="entry name" value="Histidine kinase-like ATPase, C-terminal domain"/>
    <property type="match status" value="1"/>
</dbReference>
<dbReference type="GO" id="GO:0016020">
    <property type="term" value="C:membrane"/>
    <property type="evidence" value="ECO:0007669"/>
    <property type="project" value="InterPro"/>
</dbReference>
<comment type="caution">
    <text evidence="6">The sequence shown here is derived from an EMBL/GenBank/DDBJ whole genome shotgun (WGS) entry which is preliminary data.</text>
</comment>
<evidence type="ECO:0000256" key="3">
    <source>
        <dbReference type="ARBA" id="ARBA00023012"/>
    </source>
</evidence>
<dbReference type="CDD" id="cd16917">
    <property type="entry name" value="HATPase_UhpB-NarQ-NarX-like"/>
    <property type="match status" value="1"/>
</dbReference>
<dbReference type="GO" id="GO:0000155">
    <property type="term" value="F:phosphorelay sensor kinase activity"/>
    <property type="evidence" value="ECO:0007669"/>
    <property type="project" value="InterPro"/>
</dbReference>
<dbReference type="SUPFAM" id="SSF55874">
    <property type="entry name" value="ATPase domain of HSP90 chaperone/DNA topoisomerase II/histidine kinase"/>
    <property type="match status" value="1"/>
</dbReference>